<gene>
    <name evidence="1" type="ORF">JCM21714_4315</name>
</gene>
<proteinExistence type="predicted"/>
<comment type="caution">
    <text evidence="1">The sequence shown here is derived from an EMBL/GenBank/DDBJ whole genome shotgun (WGS) entry which is preliminary data.</text>
</comment>
<organism evidence="1 2">
    <name type="scientific">Gracilibacillus boraciitolerans JCM 21714</name>
    <dbReference type="NCBI Taxonomy" id="1298598"/>
    <lineage>
        <taxon>Bacteria</taxon>
        <taxon>Bacillati</taxon>
        <taxon>Bacillota</taxon>
        <taxon>Bacilli</taxon>
        <taxon>Bacillales</taxon>
        <taxon>Bacillaceae</taxon>
        <taxon>Gracilibacillus</taxon>
    </lineage>
</organism>
<dbReference type="eggNOG" id="COG0400">
    <property type="taxonomic scope" value="Bacteria"/>
</dbReference>
<sequence>MKHIFKEGKSLKGPTFLLLHGTGGSENDLLPLAEIMDPDANILSVRGSVSENGMARFFKRLAEGGF</sequence>
<keyword evidence="2" id="KW-1185">Reference proteome</keyword>
<dbReference type="AlphaFoldDB" id="W4VNZ1"/>
<evidence type="ECO:0000313" key="2">
    <source>
        <dbReference type="Proteomes" id="UP000019102"/>
    </source>
</evidence>
<dbReference type="InterPro" id="IPR029058">
    <property type="entry name" value="AB_hydrolase_fold"/>
</dbReference>
<dbReference type="SUPFAM" id="SSF53474">
    <property type="entry name" value="alpha/beta-Hydrolases"/>
    <property type="match status" value="1"/>
</dbReference>
<name>W4VNZ1_9BACI</name>
<dbReference type="STRING" id="1298598.JCM21714_4315"/>
<protein>
    <submittedName>
        <fullName evidence="1">Carboxylesterase</fullName>
    </submittedName>
</protein>
<dbReference type="EMBL" id="BAVS01000039">
    <property type="protein sequence ID" value="GAE95105.1"/>
    <property type="molecule type" value="Genomic_DNA"/>
</dbReference>
<dbReference type="Gene3D" id="3.40.50.1820">
    <property type="entry name" value="alpha/beta hydrolase"/>
    <property type="match status" value="1"/>
</dbReference>
<accession>W4VNZ1</accession>
<reference evidence="1 2" key="1">
    <citation type="journal article" date="2014" name="Genome Announc.">
        <title>Draft Genome Sequence of the Boron-Tolerant and Moderately Halotolerant Bacterium Gracilibacillus boraciitolerans JCM 21714T.</title>
        <authorList>
            <person name="Ahmed I."/>
            <person name="Oshima K."/>
            <person name="Suda W."/>
            <person name="Kitamura K."/>
            <person name="Iida T."/>
            <person name="Ohmori Y."/>
            <person name="Fujiwara T."/>
            <person name="Hattori M."/>
            <person name="Ohkuma M."/>
        </authorList>
    </citation>
    <scope>NUCLEOTIDE SEQUENCE [LARGE SCALE GENOMIC DNA]</scope>
    <source>
        <strain evidence="1 2">JCM 21714</strain>
    </source>
</reference>
<evidence type="ECO:0000313" key="1">
    <source>
        <dbReference type="EMBL" id="GAE95105.1"/>
    </source>
</evidence>
<dbReference type="Proteomes" id="UP000019102">
    <property type="component" value="Unassembled WGS sequence"/>
</dbReference>